<protein>
    <submittedName>
        <fullName evidence="2">Uncharacterized protein</fullName>
    </submittedName>
</protein>
<feature type="compositionally biased region" description="Low complexity" evidence="1">
    <location>
        <begin position="47"/>
        <end position="68"/>
    </location>
</feature>
<organism evidence="2 3">
    <name type="scientific">Lentinus tigrinus ALCF2SS1-6</name>
    <dbReference type="NCBI Taxonomy" id="1328759"/>
    <lineage>
        <taxon>Eukaryota</taxon>
        <taxon>Fungi</taxon>
        <taxon>Dikarya</taxon>
        <taxon>Basidiomycota</taxon>
        <taxon>Agaricomycotina</taxon>
        <taxon>Agaricomycetes</taxon>
        <taxon>Polyporales</taxon>
        <taxon>Polyporaceae</taxon>
        <taxon>Lentinus</taxon>
    </lineage>
</organism>
<feature type="compositionally biased region" description="Low complexity" evidence="1">
    <location>
        <begin position="1"/>
        <end position="33"/>
    </location>
</feature>
<dbReference type="AlphaFoldDB" id="A0A5C2S467"/>
<reference evidence="2" key="1">
    <citation type="journal article" date="2018" name="Genome Biol. Evol.">
        <title>Genomics and development of Lentinus tigrinus, a white-rot wood-decaying mushroom with dimorphic fruiting bodies.</title>
        <authorList>
            <person name="Wu B."/>
            <person name="Xu Z."/>
            <person name="Knudson A."/>
            <person name="Carlson A."/>
            <person name="Chen N."/>
            <person name="Kovaka S."/>
            <person name="LaButti K."/>
            <person name="Lipzen A."/>
            <person name="Pennachio C."/>
            <person name="Riley R."/>
            <person name="Schakwitz W."/>
            <person name="Umezawa K."/>
            <person name="Ohm R.A."/>
            <person name="Grigoriev I.V."/>
            <person name="Nagy L.G."/>
            <person name="Gibbons J."/>
            <person name="Hibbett D."/>
        </authorList>
    </citation>
    <scope>NUCLEOTIDE SEQUENCE [LARGE SCALE GENOMIC DNA]</scope>
    <source>
        <strain evidence="2">ALCF2SS1-6</strain>
    </source>
</reference>
<dbReference type="Proteomes" id="UP000313359">
    <property type="component" value="Unassembled WGS sequence"/>
</dbReference>
<sequence length="92" mass="9989">MHRPSLSLFKSSPSSQSSAHSGSRRSSMMSENSTTVSYVQFPGPIIPAQRQPSSQSSQSTGSTASSGRDYAEMLDDDDMAWSKPKKSKSSRR</sequence>
<evidence type="ECO:0000256" key="1">
    <source>
        <dbReference type="SAM" id="MobiDB-lite"/>
    </source>
</evidence>
<feature type="region of interest" description="Disordered" evidence="1">
    <location>
        <begin position="1"/>
        <end position="92"/>
    </location>
</feature>
<dbReference type="EMBL" id="ML122275">
    <property type="protein sequence ID" value="RPD58413.1"/>
    <property type="molecule type" value="Genomic_DNA"/>
</dbReference>
<name>A0A5C2S467_9APHY</name>
<feature type="compositionally biased region" description="Basic residues" evidence="1">
    <location>
        <begin position="83"/>
        <end position="92"/>
    </location>
</feature>
<evidence type="ECO:0000313" key="2">
    <source>
        <dbReference type="EMBL" id="RPD58413.1"/>
    </source>
</evidence>
<proteinExistence type="predicted"/>
<accession>A0A5C2S467</accession>
<keyword evidence="3" id="KW-1185">Reference proteome</keyword>
<gene>
    <name evidence="2" type="ORF">L227DRAFT_654798</name>
</gene>
<evidence type="ECO:0000313" key="3">
    <source>
        <dbReference type="Proteomes" id="UP000313359"/>
    </source>
</evidence>